<dbReference type="EMBL" id="CP128986">
    <property type="protein sequence ID" value="WOC13497.1"/>
    <property type="molecule type" value="Genomic_DNA"/>
</dbReference>
<dbReference type="SUPFAM" id="SSF52980">
    <property type="entry name" value="Restriction endonuclease-like"/>
    <property type="match status" value="1"/>
</dbReference>
<protein>
    <recommendedName>
        <fullName evidence="2">DUF559 domain-containing protein</fullName>
    </recommendedName>
</protein>
<accession>A0AA97GWA2</accession>
<proteinExistence type="predicted"/>
<sequence>MDTGVYSRGQMLARWPRREVDRAIADGRLASLRRRWWARLDADPDVVRAVRAGGVLTCASALGKHGVWVPPTDRLHIRGNDATSRLRPDWCRQHGRQPAECEAIDDLPTALLHAARCLPSEDFVVICDSVLNRQLMSATDLAVLFATHPRGVVRSLELCDGRADSGTESMVRLRLRAPNLSIRPQVFIPGVGKVDFVVGRSMLIEVDGFEYHADPHAFENDRLRDLHARALGYDPIRLTYKQVVHQWRVVGPLLAEMIRRGDHHRRLATVVPTSIAREQAV</sequence>
<evidence type="ECO:0000313" key="1">
    <source>
        <dbReference type="EMBL" id="WOC13497.1"/>
    </source>
</evidence>
<dbReference type="RefSeq" id="WP_420039315.1">
    <property type="nucleotide sequence ID" value="NZ_CP128986.1"/>
</dbReference>
<dbReference type="InterPro" id="IPR011335">
    <property type="entry name" value="Restrct_endonuc-II-like"/>
</dbReference>
<organism evidence="1">
    <name type="scientific">Gordonia sp. MP11Mi</name>
    <dbReference type="NCBI Taxonomy" id="3022769"/>
    <lineage>
        <taxon>Bacteria</taxon>
        <taxon>Bacillati</taxon>
        <taxon>Actinomycetota</taxon>
        <taxon>Actinomycetes</taxon>
        <taxon>Mycobacteriales</taxon>
        <taxon>Gordoniaceae</taxon>
        <taxon>Gordonia</taxon>
    </lineage>
</organism>
<dbReference type="Gene3D" id="3.40.960.10">
    <property type="entry name" value="VSR Endonuclease"/>
    <property type="match status" value="1"/>
</dbReference>
<evidence type="ECO:0008006" key="2">
    <source>
        <dbReference type="Google" id="ProtNLM"/>
    </source>
</evidence>
<dbReference type="AlphaFoldDB" id="A0AA97GWA2"/>
<name>A0AA97GWA2_9ACTN</name>
<gene>
    <name evidence="1" type="ORF">MP11Mi_25980</name>
</gene>
<reference evidence="1" key="1">
    <citation type="submission" date="2023-06" db="EMBL/GenBank/DDBJ databases">
        <title>Gordonia sp. nov. and Pseudochrobactrum sp. nov., two species isolated from the burying beetle Nicrophorus vespilloides.</title>
        <authorList>
            <person name="Poehlein A."/>
            <person name="Guzman J."/>
            <person name="Daniel R."/>
            <person name="Vilcinskas A."/>
        </authorList>
    </citation>
    <scope>NUCLEOTIDE SEQUENCE</scope>
    <source>
        <strain evidence="1">MP11Mi</strain>
    </source>
</reference>